<comment type="caution">
    <text evidence="14">The sequence shown here is derived from an EMBL/GenBank/DDBJ whole genome shotgun (WGS) entry which is preliminary data.</text>
</comment>
<name>A0ABW4E5P4_9LACO</name>
<dbReference type="InterPro" id="IPR004107">
    <property type="entry name" value="Integrase_SAM-like_N"/>
</dbReference>
<feature type="active site" evidence="10">
    <location>
        <position position="170"/>
    </location>
</feature>
<dbReference type="CDD" id="cd00798">
    <property type="entry name" value="INT_XerDC_C"/>
    <property type="match status" value="1"/>
</dbReference>
<keyword evidence="6 10" id="KW-0229">DNA integration</keyword>
<dbReference type="PROSITE" id="PS51900">
    <property type="entry name" value="CB"/>
    <property type="match status" value="1"/>
</dbReference>
<comment type="subunit">
    <text evidence="10">Forms a cyclic heterotetrameric complex composed of two molecules of XerC and two molecules of XerD.</text>
</comment>
<dbReference type="Gene3D" id="1.10.150.130">
    <property type="match status" value="1"/>
</dbReference>
<dbReference type="RefSeq" id="WP_125753126.1">
    <property type="nucleotide sequence ID" value="NZ_JBHTON010000024.1"/>
</dbReference>
<evidence type="ECO:0000313" key="14">
    <source>
        <dbReference type="EMBL" id="MFD1485225.1"/>
    </source>
</evidence>
<evidence type="ECO:0000313" key="15">
    <source>
        <dbReference type="Proteomes" id="UP001597252"/>
    </source>
</evidence>
<keyword evidence="8 10" id="KW-0233">DNA recombination</keyword>
<feature type="active site" evidence="10">
    <location>
        <position position="243"/>
    </location>
</feature>
<feature type="domain" description="Tyr recombinase" evidence="12">
    <location>
        <begin position="106"/>
        <end position="291"/>
    </location>
</feature>
<dbReference type="NCBIfam" id="NF040815">
    <property type="entry name" value="recomb_XerA_Arch"/>
    <property type="match status" value="1"/>
</dbReference>
<dbReference type="InterPro" id="IPR050090">
    <property type="entry name" value="Tyrosine_recombinase_XerCD"/>
</dbReference>
<dbReference type="Proteomes" id="UP001597252">
    <property type="component" value="Unassembled WGS sequence"/>
</dbReference>
<keyword evidence="7 10" id="KW-0238">DNA-binding</keyword>
<keyword evidence="4 10" id="KW-0132">Cell division</keyword>
<keyword evidence="15" id="KW-1185">Reference proteome</keyword>
<evidence type="ECO:0000256" key="6">
    <source>
        <dbReference type="ARBA" id="ARBA00022908"/>
    </source>
</evidence>
<keyword evidence="3 10" id="KW-0963">Cytoplasm</keyword>
<dbReference type="PANTHER" id="PTHR30349:SF77">
    <property type="entry name" value="TYROSINE RECOMBINASE XERC"/>
    <property type="match status" value="1"/>
</dbReference>
<comment type="similarity">
    <text evidence="2 10">Belongs to the 'phage' integrase family. XerC subfamily.</text>
</comment>
<evidence type="ECO:0000256" key="5">
    <source>
        <dbReference type="ARBA" id="ARBA00022829"/>
    </source>
</evidence>
<feature type="active site" evidence="10">
    <location>
        <position position="146"/>
    </location>
</feature>
<proteinExistence type="inferred from homology"/>
<dbReference type="PANTHER" id="PTHR30349">
    <property type="entry name" value="PHAGE INTEGRASE-RELATED"/>
    <property type="match status" value="1"/>
</dbReference>
<feature type="active site" evidence="10">
    <location>
        <position position="246"/>
    </location>
</feature>
<feature type="active site" evidence="10">
    <location>
        <position position="269"/>
    </location>
</feature>
<dbReference type="SUPFAM" id="SSF56349">
    <property type="entry name" value="DNA breaking-rejoining enzymes"/>
    <property type="match status" value="1"/>
</dbReference>
<protein>
    <recommendedName>
        <fullName evidence="10 11">Tyrosine recombinase XerC</fullName>
    </recommendedName>
</protein>
<dbReference type="InterPro" id="IPR023009">
    <property type="entry name" value="Tyrosine_recombinase_XerC/XerD"/>
</dbReference>
<organism evidence="14 15">
    <name type="scientific">Lacticaseibacillus baoqingensis</name>
    <dbReference type="NCBI Taxonomy" id="2486013"/>
    <lineage>
        <taxon>Bacteria</taxon>
        <taxon>Bacillati</taxon>
        <taxon>Bacillota</taxon>
        <taxon>Bacilli</taxon>
        <taxon>Lactobacillales</taxon>
        <taxon>Lactobacillaceae</taxon>
        <taxon>Lacticaseibacillus</taxon>
    </lineage>
</organism>
<reference evidence="15" key="1">
    <citation type="journal article" date="2019" name="Int. J. Syst. Evol. Microbiol.">
        <title>The Global Catalogue of Microorganisms (GCM) 10K type strain sequencing project: providing services to taxonomists for standard genome sequencing and annotation.</title>
        <authorList>
            <consortium name="The Broad Institute Genomics Platform"/>
            <consortium name="The Broad Institute Genome Sequencing Center for Infectious Disease"/>
            <person name="Wu L."/>
            <person name="Ma J."/>
        </authorList>
    </citation>
    <scope>NUCLEOTIDE SEQUENCE [LARGE SCALE GENOMIC DNA]</scope>
    <source>
        <strain evidence="15">CCM 8903</strain>
    </source>
</reference>
<evidence type="ECO:0000256" key="1">
    <source>
        <dbReference type="ARBA" id="ARBA00004496"/>
    </source>
</evidence>
<sequence length="298" mass="34232">MQDVTAFLQYLLVERHYSPETKKAYEEDINAFVAFLRANGGFTSFQAVDHLDVSTYLTHLADQQLARSSVARKMSSLRSFYRYLIRIGQAKVNPFELVETRKSHHHLPQFFYEQEIQELFAVVDGPTPLDQRNRAVLEVLYGTGIRVSECANLTLSQIDFDLELLLVHGKGNKDRYVPFGSYCKQALHTYLGDGRQTLMAKLDQNHDRVFVNQHGRPITPRGIEYLLDQLVKKTSLTSGIHPHMLRHSFATHLLDHGADLRSVQALLGHASLSTTQIYTHMTTEHLKTDYMKYYPKHN</sequence>
<evidence type="ECO:0000256" key="9">
    <source>
        <dbReference type="ARBA" id="ARBA00023306"/>
    </source>
</evidence>
<evidence type="ECO:0000256" key="8">
    <source>
        <dbReference type="ARBA" id="ARBA00023172"/>
    </source>
</evidence>
<keyword evidence="5 10" id="KW-0159">Chromosome partition</keyword>
<dbReference type="HAMAP" id="MF_01808">
    <property type="entry name" value="Recomb_XerC_XerD"/>
    <property type="match status" value="1"/>
</dbReference>
<dbReference type="Pfam" id="PF00589">
    <property type="entry name" value="Phage_integrase"/>
    <property type="match status" value="1"/>
</dbReference>
<dbReference type="PROSITE" id="PS51898">
    <property type="entry name" value="TYR_RECOMBINASE"/>
    <property type="match status" value="1"/>
</dbReference>
<comment type="subcellular location">
    <subcellularLocation>
        <location evidence="1 10">Cytoplasm</location>
    </subcellularLocation>
</comment>
<evidence type="ECO:0000256" key="4">
    <source>
        <dbReference type="ARBA" id="ARBA00022618"/>
    </source>
</evidence>
<evidence type="ECO:0000256" key="10">
    <source>
        <dbReference type="HAMAP-Rule" id="MF_01808"/>
    </source>
</evidence>
<dbReference type="InterPro" id="IPR011010">
    <property type="entry name" value="DNA_brk_join_enz"/>
</dbReference>
<dbReference type="Gene3D" id="1.10.443.10">
    <property type="entry name" value="Intergrase catalytic core"/>
    <property type="match status" value="1"/>
</dbReference>
<dbReference type="NCBIfam" id="TIGR02224">
    <property type="entry name" value="recomb_XerC"/>
    <property type="match status" value="1"/>
</dbReference>
<comment type="function">
    <text evidence="10">Site-specific tyrosine recombinase, which acts by catalyzing the cutting and rejoining of the recombining DNA molecules. The XerC-XerD complex is essential to convert dimers of the bacterial chromosome into monomers to permit their segregation at cell division. It also contributes to the segregational stability of plasmids.</text>
</comment>
<dbReference type="InterPro" id="IPR010998">
    <property type="entry name" value="Integrase_recombinase_N"/>
</dbReference>
<evidence type="ECO:0000259" key="13">
    <source>
        <dbReference type="PROSITE" id="PS51900"/>
    </source>
</evidence>
<evidence type="ECO:0000256" key="11">
    <source>
        <dbReference type="NCBIfam" id="TIGR02224"/>
    </source>
</evidence>
<dbReference type="InterPro" id="IPR013762">
    <property type="entry name" value="Integrase-like_cat_sf"/>
</dbReference>
<feature type="active site" description="O-(3'-phospho-DNA)-tyrosine intermediate" evidence="10">
    <location>
        <position position="278"/>
    </location>
</feature>
<evidence type="ECO:0000259" key="12">
    <source>
        <dbReference type="PROSITE" id="PS51898"/>
    </source>
</evidence>
<evidence type="ECO:0000256" key="7">
    <source>
        <dbReference type="ARBA" id="ARBA00023125"/>
    </source>
</evidence>
<accession>A0ABW4E5P4</accession>
<feature type="domain" description="Core-binding (CB)" evidence="13">
    <location>
        <begin position="1"/>
        <end position="85"/>
    </location>
</feature>
<dbReference type="InterPro" id="IPR044068">
    <property type="entry name" value="CB"/>
</dbReference>
<keyword evidence="9 10" id="KW-0131">Cell cycle</keyword>
<dbReference type="Pfam" id="PF02899">
    <property type="entry name" value="Phage_int_SAM_1"/>
    <property type="match status" value="1"/>
</dbReference>
<gene>
    <name evidence="10 14" type="primary">xerC</name>
    <name evidence="14" type="ORF">ACFQ5J_08285</name>
</gene>
<dbReference type="NCBIfam" id="NF001399">
    <property type="entry name" value="PRK00283.1"/>
    <property type="match status" value="1"/>
</dbReference>
<dbReference type="InterPro" id="IPR002104">
    <property type="entry name" value="Integrase_catalytic"/>
</dbReference>
<evidence type="ECO:0000256" key="3">
    <source>
        <dbReference type="ARBA" id="ARBA00022490"/>
    </source>
</evidence>
<evidence type="ECO:0000256" key="2">
    <source>
        <dbReference type="ARBA" id="ARBA00006657"/>
    </source>
</evidence>
<dbReference type="EMBL" id="JBHTON010000024">
    <property type="protein sequence ID" value="MFD1485225.1"/>
    <property type="molecule type" value="Genomic_DNA"/>
</dbReference>
<dbReference type="InterPro" id="IPR011931">
    <property type="entry name" value="Recomb_XerC"/>
</dbReference>